<reference evidence="3 4" key="1">
    <citation type="submission" date="2020-09" db="EMBL/GenBank/DDBJ databases">
        <authorList>
            <person name="Ashkenazy H."/>
        </authorList>
    </citation>
    <scope>NUCLEOTIDE SEQUENCE [LARGE SCALE GENOMIC DNA]</scope>
    <source>
        <strain evidence="4">cv. Cdm-0</strain>
    </source>
</reference>
<proteinExistence type="predicted"/>
<organism evidence="3 4">
    <name type="scientific">Arabidopsis thaliana</name>
    <name type="common">Mouse-ear cress</name>
    <dbReference type="NCBI Taxonomy" id="3702"/>
    <lineage>
        <taxon>Eukaryota</taxon>
        <taxon>Viridiplantae</taxon>
        <taxon>Streptophyta</taxon>
        <taxon>Embryophyta</taxon>
        <taxon>Tracheophyta</taxon>
        <taxon>Spermatophyta</taxon>
        <taxon>Magnoliopsida</taxon>
        <taxon>eudicotyledons</taxon>
        <taxon>Gunneridae</taxon>
        <taxon>Pentapetalae</taxon>
        <taxon>rosids</taxon>
        <taxon>malvids</taxon>
        <taxon>Brassicales</taxon>
        <taxon>Brassicaceae</taxon>
        <taxon>Camelineae</taxon>
        <taxon>Arabidopsis</taxon>
    </lineage>
</organism>
<evidence type="ECO:0000313" key="4">
    <source>
        <dbReference type="Proteomes" id="UP000516314"/>
    </source>
</evidence>
<dbReference type="Pfam" id="PF03384">
    <property type="entry name" value="DUF287"/>
    <property type="match status" value="1"/>
</dbReference>
<evidence type="ECO:0000259" key="2">
    <source>
        <dbReference type="Pfam" id="PF03384"/>
    </source>
</evidence>
<feature type="domain" description="DUF287" evidence="2">
    <location>
        <begin position="107"/>
        <end position="160"/>
    </location>
</feature>
<evidence type="ECO:0000313" key="3">
    <source>
        <dbReference type="EMBL" id="CAD5318410.1"/>
    </source>
</evidence>
<dbReference type="InterPro" id="IPR005048">
    <property type="entry name" value="DUF287"/>
</dbReference>
<feature type="region of interest" description="Disordered" evidence="1">
    <location>
        <begin position="1"/>
        <end position="113"/>
    </location>
</feature>
<evidence type="ECO:0000256" key="1">
    <source>
        <dbReference type="SAM" id="MobiDB-lite"/>
    </source>
</evidence>
<sequence length="217" mass="25272">MGRVRLVTHSSSESEDERVTIIREADMNREEVAAEEKNLKTKTKVDDEEPMQSQGMEENPEEEEKEGEEEEESEEDDDVEPKQSQGMEENPEEEEKEGEEEEESEVISSVLEPDYEEKDLLRRIVDGDHVDDGIGFVDPVVDSWRNRLIKERKRIFWKDISSSYSLKEAIDEGFKRVMAMLAEHNERLVTTERRQAGESVPPFEKKVHSDVNKEKEE</sequence>
<name>A0A7G2E652_ARATH</name>
<feature type="compositionally biased region" description="Basic and acidic residues" evidence="1">
    <location>
        <begin position="203"/>
        <end position="217"/>
    </location>
</feature>
<dbReference type="Proteomes" id="UP000516314">
    <property type="component" value="Chromosome 2"/>
</dbReference>
<dbReference type="AlphaFoldDB" id="A0A7G2E652"/>
<feature type="compositionally biased region" description="Acidic residues" evidence="1">
    <location>
        <begin position="58"/>
        <end position="79"/>
    </location>
</feature>
<feature type="compositionally biased region" description="Acidic residues" evidence="1">
    <location>
        <begin position="89"/>
        <end position="105"/>
    </location>
</feature>
<dbReference type="EMBL" id="LR881467">
    <property type="protein sequence ID" value="CAD5318410.1"/>
    <property type="molecule type" value="Genomic_DNA"/>
</dbReference>
<accession>A0A7G2E652</accession>
<feature type="region of interest" description="Disordered" evidence="1">
    <location>
        <begin position="190"/>
        <end position="217"/>
    </location>
</feature>
<gene>
    <name evidence="3" type="ORF">AT9943_LOCUS6645</name>
</gene>
<protein>
    <submittedName>
        <fullName evidence="3">(thale cress) hypothetical protein</fullName>
    </submittedName>
</protein>
<feature type="compositionally biased region" description="Basic and acidic residues" evidence="1">
    <location>
        <begin position="17"/>
        <end position="45"/>
    </location>
</feature>